<name>A0A9P0E7D4_NEZVI</name>
<proteinExistence type="predicted"/>
<dbReference type="OrthoDB" id="10624050at2759"/>
<keyword evidence="2" id="KW-1185">Reference proteome</keyword>
<sequence length="152" mass="17146">MYRLTSVQAVDRNESGKIALLHIWRGWQGLAVLALQSVFAAGLRFDKDMMEVTFAKVKDVALDLKFLVSRQLMHDFFAISWRMNPSGVGHSRGKVAKDTLIANEFAVLFISPDLAQLMLSGRTFFLHQAACINVANNHEHTTMSYASYILHF</sequence>
<evidence type="ECO:0000313" key="2">
    <source>
        <dbReference type="Proteomes" id="UP001152798"/>
    </source>
</evidence>
<reference evidence="1" key="1">
    <citation type="submission" date="2022-01" db="EMBL/GenBank/DDBJ databases">
        <authorList>
            <person name="King R."/>
        </authorList>
    </citation>
    <scope>NUCLEOTIDE SEQUENCE</scope>
</reference>
<dbReference type="EMBL" id="OV725079">
    <property type="protein sequence ID" value="CAH1395349.1"/>
    <property type="molecule type" value="Genomic_DNA"/>
</dbReference>
<accession>A0A9P0E7D4</accession>
<gene>
    <name evidence="1" type="ORF">NEZAVI_LOCUS5645</name>
</gene>
<organism evidence="1 2">
    <name type="scientific">Nezara viridula</name>
    <name type="common">Southern green stink bug</name>
    <name type="synonym">Cimex viridulus</name>
    <dbReference type="NCBI Taxonomy" id="85310"/>
    <lineage>
        <taxon>Eukaryota</taxon>
        <taxon>Metazoa</taxon>
        <taxon>Ecdysozoa</taxon>
        <taxon>Arthropoda</taxon>
        <taxon>Hexapoda</taxon>
        <taxon>Insecta</taxon>
        <taxon>Pterygota</taxon>
        <taxon>Neoptera</taxon>
        <taxon>Paraneoptera</taxon>
        <taxon>Hemiptera</taxon>
        <taxon>Heteroptera</taxon>
        <taxon>Panheteroptera</taxon>
        <taxon>Pentatomomorpha</taxon>
        <taxon>Pentatomoidea</taxon>
        <taxon>Pentatomidae</taxon>
        <taxon>Pentatominae</taxon>
        <taxon>Nezara</taxon>
    </lineage>
</organism>
<dbReference type="AlphaFoldDB" id="A0A9P0E7D4"/>
<dbReference type="Proteomes" id="UP001152798">
    <property type="component" value="Chromosome 3"/>
</dbReference>
<evidence type="ECO:0000313" key="1">
    <source>
        <dbReference type="EMBL" id="CAH1395349.1"/>
    </source>
</evidence>
<protein>
    <submittedName>
        <fullName evidence="1">Uncharacterized protein</fullName>
    </submittedName>
</protein>